<feature type="compositionally biased region" description="Polar residues" evidence="1">
    <location>
        <begin position="260"/>
        <end position="269"/>
    </location>
</feature>
<dbReference type="AlphaFoldDB" id="A0AAN6YQ71"/>
<evidence type="ECO:0000313" key="2">
    <source>
        <dbReference type="EMBL" id="KAK4221915.1"/>
    </source>
</evidence>
<reference evidence="2" key="1">
    <citation type="journal article" date="2023" name="Mol. Phylogenet. Evol.">
        <title>Genome-scale phylogeny and comparative genomics of the fungal order Sordariales.</title>
        <authorList>
            <person name="Hensen N."/>
            <person name="Bonometti L."/>
            <person name="Westerberg I."/>
            <person name="Brannstrom I.O."/>
            <person name="Guillou S."/>
            <person name="Cros-Aarteil S."/>
            <person name="Calhoun S."/>
            <person name="Haridas S."/>
            <person name="Kuo A."/>
            <person name="Mondo S."/>
            <person name="Pangilinan J."/>
            <person name="Riley R."/>
            <person name="LaButti K."/>
            <person name="Andreopoulos B."/>
            <person name="Lipzen A."/>
            <person name="Chen C."/>
            <person name="Yan M."/>
            <person name="Daum C."/>
            <person name="Ng V."/>
            <person name="Clum A."/>
            <person name="Steindorff A."/>
            <person name="Ohm R.A."/>
            <person name="Martin F."/>
            <person name="Silar P."/>
            <person name="Natvig D.O."/>
            <person name="Lalanne C."/>
            <person name="Gautier V."/>
            <person name="Ament-Velasquez S.L."/>
            <person name="Kruys A."/>
            <person name="Hutchinson M.I."/>
            <person name="Powell A.J."/>
            <person name="Barry K."/>
            <person name="Miller A.N."/>
            <person name="Grigoriev I.V."/>
            <person name="Debuchy R."/>
            <person name="Gladieux P."/>
            <person name="Hiltunen Thoren M."/>
            <person name="Johannesson H."/>
        </authorList>
    </citation>
    <scope>NUCLEOTIDE SEQUENCE</scope>
    <source>
        <strain evidence="2">CBS 990.96</strain>
    </source>
</reference>
<feature type="compositionally biased region" description="Basic and acidic residues" evidence="1">
    <location>
        <begin position="276"/>
        <end position="288"/>
    </location>
</feature>
<sequence length="429" mass="48117">MFITSVISPWHLHENRRCGMSHLPTSTEFSSKAPQKSNSSGSERGKSCKPGNPECGKNLEKFQATKFLPHRDAFQVLRHQPTFSAFGWLFLKPNWTRFANDSTTVASGPTRSLTLPPTPYPILAVLHHPPRRAPQTKNIPVDFNENEESRPIQHWQDNQAGRWMATPVYLDTPDTFRSLLPTPQFDTIWTKEHELRLQRDWKNHTLRKALLHSRSHEFAGHALQQPAVALEERTLWENTCFYFDDRTEIPGIYKNTVTRHIPTPNNSPASFKGHHPSVEDQYQSRDDIPSIYANTASHGTPNVPTHPHTIVSPQHINVSDVSSSSGTPSGQFTPLSGSSVTSGSEGIRSIKSSNHQQSHLTTGSSSQHSNYLYPPAYQQHLRQPATNTQHQALDPTSDSKPEPKHSSKPKVMTVAPGLNPLNEVEFGSR</sequence>
<accession>A0AAN6YQ71</accession>
<feature type="region of interest" description="Disordered" evidence="1">
    <location>
        <begin position="21"/>
        <end position="54"/>
    </location>
</feature>
<protein>
    <submittedName>
        <fullName evidence="2">Uncharacterized protein</fullName>
    </submittedName>
</protein>
<feature type="compositionally biased region" description="Polar residues" evidence="1">
    <location>
        <begin position="380"/>
        <end position="396"/>
    </location>
</feature>
<comment type="caution">
    <text evidence="2">The sequence shown here is derived from an EMBL/GenBank/DDBJ whole genome shotgun (WGS) entry which is preliminary data.</text>
</comment>
<keyword evidence="3" id="KW-1185">Reference proteome</keyword>
<feature type="compositionally biased region" description="Polar residues" evidence="1">
    <location>
        <begin position="326"/>
        <end position="370"/>
    </location>
</feature>
<feature type="compositionally biased region" description="Polar residues" evidence="1">
    <location>
        <begin position="23"/>
        <end position="42"/>
    </location>
</feature>
<organism evidence="2 3">
    <name type="scientific">Podospora fimiseda</name>
    <dbReference type="NCBI Taxonomy" id="252190"/>
    <lineage>
        <taxon>Eukaryota</taxon>
        <taxon>Fungi</taxon>
        <taxon>Dikarya</taxon>
        <taxon>Ascomycota</taxon>
        <taxon>Pezizomycotina</taxon>
        <taxon>Sordariomycetes</taxon>
        <taxon>Sordariomycetidae</taxon>
        <taxon>Sordariales</taxon>
        <taxon>Podosporaceae</taxon>
        <taxon>Podospora</taxon>
    </lineage>
</organism>
<gene>
    <name evidence="2" type="ORF">QBC38DRAFT_504492</name>
</gene>
<reference evidence="2" key="2">
    <citation type="submission" date="2023-05" db="EMBL/GenBank/DDBJ databases">
        <authorList>
            <consortium name="Lawrence Berkeley National Laboratory"/>
            <person name="Steindorff A."/>
            <person name="Hensen N."/>
            <person name="Bonometti L."/>
            <person name="Westerberg I."/>
            <person name="Brannstrom I.O."/>
            <person name="Guillou S."/>
            <person name="Cros-Aarteil S."/>
            <person name="Calhoun S."/>
            <person name="Haridas S."/>
            <person name="Kuo A."/>
            <person name="Mondo S."/>
            <person name="Pangilinan J."/>
            <person name="Riley R."/>
            <person name="Labutti K."/>
            <person name="Andreopoulos B."/>
            <person name="Lipzen A."/>
            <person name="Chen C."/>
            <person name="Yanf M."/>
            <person name="Daum C."/>
            <person name="Ng V."/>
            <person name="Clum A."/>
            <person name="Ohm R."/>
            <person name="Martin F."/>
            <person name="Silar P."/>
            <person name="Natvig D."/>
            <person name="Lalanne C."/>
            <person name="Gautier V."/>
            <person name="Ament-Velasquez S.L."/>
            <person name="Kruys A."/>
            <person name="Hutchinson M.I."/>
            <person name="Powell A.J."/>
            <person name="Barry K."/>
            <person name="Miller A.N."/>
            <person name="Grigoriev I.V."/>
            <person name="Debuchy R."/>
            <person name="Gladieux P."/>
            <person name="Thoren M.H."/>
            <person name="Johannesson H."/>
        </authorList>
    </citation>
    <scope>NUCLEOTIDE SEQUENCE</scope>
    <source>
        <strain evidence="2">CBS 990.96</strain>
    </source>
</reference>
<feature type="region of interest" description="Disordered" evidence="1">
    <location>
        <begin position="260"/>
        <end position="429"/>
    </location>
</feature>
<evidence type="ECO:0000313" key="3">
    <source>
        <dbReference type="Proteomes" id="UP001301958"/>
    </source>
</evidence>
<dbReference type="EMBL" id="MU865505">
    <property type="protein sequence ID" value="KAK4221915.1"/>
    <property type="molecule type" value="Genomic_DNA"/>
</dbReference>
<name>A0AAN6YQ71_9PEZI</name>
<evidence type="ECO:0000256" key="1">
    <source>
        <dbReference type="SAM" id="MobiDB-lite"/>
    </source>
</evidence>
<feature type="compositionally biased region" description="Polar residues" evidence="1">
    <location>
        <begin position="292"/>
        <end position="303"/>
    </location>
</feature>
<dbReference type="Proteomes" id="UP001301958">
    <property type="component" value="Unassembled WGS sequence"/>
</dbReference>
<proteinExistence type="predicted"/>